<gene>
    <name evidence="1" type="ORF">ANE_LOCUS13449</name>
</gene>
<dbReference type="OrthoDB" id="415825at2759"/>
<evidence type="ECO:0000313" key="1">
    <source>
        <dbReference type="EMBL" id="VVB03005.1"/>
    </source>
</evidence>
<name>A0A565BNW7_9BRAS</name>
<reference evidence="1" key="1">
    <citation type="submission" date="2019-07" db="EMBL/GenBank/DDBJ databases">
        <authorList>
            <person name="Dittberner H."/>
        </authorList>
    </citation>
    <scope>NUCLEOTIDE SEQUENCE [LARGE SCALE GENOMIC DNA]</scope>
</reference>
<accession>A0A565BNW7</accession>
<organism evidence="1 2">
    <name type="scientific">Arabis nemorensis</name>
    <dbReference type="NCBI Taxonomy" id="586526"/>
    <lineage>
        <taxon>Eukaryota</taxon>
        <taxon>Viridiplantae</taxon>
        <taxon>Streptophyta</taxon>
        <taxon>Embryophyta</taxon>
        <taxon>Tracheophyta</taxon>
        <taxon>Spermatophyta</taxon>
        <taxon>Magnoliopsida</taxon>
        <taxon>eudicotyledons</taxon>
        <taxon>Gunneridae</taxon>
        <taxon>Pentapetalae</taxon>
        <taxon>rosids</taxon>
        <taxon>malvids</taxon>
        <taxon>Brassicales</taxon>
        <taxon>Brassicaceae</taxon>
        <taxon>Arabideae</taxon>
        <taxon>Arabis</taxon>
    </lineage>
</organism>
<protein>
    <submittedName>
        <fullName evidence="1">Uncharacterized protein</fullName>
    </submittedName>
</protein>
<sequence length="95" mass="10660">MLGYNMSLGQLCIHSARNTKPMLHVWPVRDFEGYVSFNDVHNAARGHGHSLQGQALPHQGVVSRFEVMISGFTRDSNRMSMSSVVNYGSTFYARL</sequence>
<dbReference type="Proteomes" id="UP000489600">
    <property type="component" value="Unassembled WGS sequence"/>
</dbReference>
<dbReference type="Gene3D" id="3.30.43.10">
    <property type="entry name" value="Uridine Diphospho-n-acetylenolpyruvylglucosamine Reductase, domain 2"/>
    <property type="match status" value="1"/>
</dbReference>
<dbReference type="EMBL" id="CABITT030000004">
    <property type="protein sequence ID" value="VVB03005.1"/>
    <property type="molecule type" value="Genomic_DNA"/>
</dbReference>
<dbReference type="AlphaFoldDB" id="A0A565BNW7"/>
<proteinExistence type="predicted"/>
<keyword evidence="2" id="KW-1185">Reference proteome</keyword>
<dbReference type="InterPro" id="IPR016167">
    <property type="entry name" value="FAD-bd_PCMH_sub1"/>
</dbReference>
<evidence type="ECO:0000313" key="2">
    <source>
        <dbReference type="Proteomes" id="UP000489600"/>
    </source>
</evidence>
<comment type="caution">
    <text evidence="1">The sequence shown here is derived from an EMBL/GenBank/DDBJ whole genome shotgun (WGS) entry which is preliminary data.</text>
</comment>